<reference evidence="2 3" key="1">
    <citation type="submission" date="2019-02" db="EMBL/GenBank/DDBJ databases">
        <title>The genomic architecture of introgression among sibling species of bacteria.</title>
        <authorList>
            <person name="Cavassim M.I.A."/>
            <person name="Moeskjaer S."/>
            <person name="Moslemi C."/>
            <person name="Fields B."/>
            <person name="Bachmann A."/>
            <person name="Vilhjalmsson B."/>
            <person name="Schierup M.H."/>
            <person name="Young J.P.W."/>
            <person name="Andersen S.U."/>
        </authorList>
    </citation>
    <scope>NUCLEOTIDE SEQUENCE [LARGE SCALE GENOMIC DNA]</scope>
    <source>
        <strain evidence="2 3">SM145A</strain>
    </source>
</reference>
<dbReference type="Pfam" id="PF14015">
    <property type="entry name" value="DUF4231"/>
    <property type="match status" value="1"/>
</dbReference>
<sequence length="176" mass="19550">MSEAQTLSPVVVPTSKLTPDQMSYDEQEDRLLRLISETLDYHRDQISKAGKWHRRLTLSTMVLSLLAPVFVAGSAAADTLKIPGAALASIGVLLTLAIAIIEGVKQIYKFGDQWSSAYSAKLAIRRARDEYRFNRIGLVPGDDAWKQNYLSLRAAYESASNAQTQDFFKTLQPSNK</sequence>
<keyword evidence="1" id="KW-0472">Membrane</keyword>
<dbReference type="AlphaFoldDB" id="A0A4Q8Y0S7"/>
<dbReference type="Proteomes" id="UP000293652">
    <property type="component" value="Unassembled WGS sequence"/>
</dbReference>
<dbReference type="NCBIfam" id="NF033634">
    <property type="entry name" value="SLATT_1"/>
    <property type="match status" value="1"/>
</dbReference>
<feature type="transmembrane region" description="Helical" evidence="1">
    <location>
        <begin position="56"/>
        <end position="76"/>
    </location>
</feature>
<protein>
    <submittedName>
        <fullName evidence="2">DUF4231 domain-containing protein</fullName>
    </submittedName>
</protein>
<feature type="transmembrane region" description="Helical" evidence="1">
    <location>
        <begin position="82"/>
        <end position="101"/>
    </location>
</feature>
<name>A0A4Q8Y0S7_RHILE</name>
<comment type="caution">
    <text evidence="2">The sequence shown here is derived from an EMBL/GenBank/DDBJ whole genome shotgun (WGS) entry which is preliminary data.</text>
</comment>
<accession>A0A4Q8Y0S7</accession>
<proteinExistence type="predicted"/>
<keyword evidence="1" id="KW-1133">Transmembrane helix</keyword>
<evidence type="ECO:0000313" key="3">
    <source>
        <dbReference type="Proteomes" id="UP000293652"/>
    </source>
</evidence>
<gene>
    <name evidence="2" type="ORF">ELI03_08635</name>
</gene>
<dbReference type="RefSeq" id="WP_130749696.1">
    <property type="nucleotide sequence ID" value="NZ_SIPC01000001.1"/>
</dbReference>
<keyword evidence="1" id="KW-0812">Transmembrane</keyword>
<evidence type="ECO:0000256" key="1">
    <source>
        <dbReference type="SAM" id="Phobius"/>
    </source>
</evidence>
<evidence type="ECO:0000313" key="2">
    <source>
        <dbReference type="EMBL" id="TAX71798.1"/>
    </source>
</evidence>
<organism evidence="2 3">
    <name type="scientific">Rhizobium leguminosarum</name>
    <dbReference type="NCBI Taxonomy" id="384"/>
    <lineage>
        <taxon>Bacteria</taxon>
        <taxon>Pseudomonadati</taxon>
        <taxon>Pseudomonadota</taxon>
        <taxon>Alphaproteobacteria</taxon>
        <taxon>Hyphomicrobiales</taxon>
        <taxon>Rhizobiaceae</taxon>
        <taxon>Rhizobium/Agrobacterium group</taxon>
        <taxon>Rhizobium</taxon>
    </lineage>
</organism>
<dbReference type="InterPro" id="IPR025325">
    <property type="entry name" value="DUF4231"/>
</dbReference>
<dbReference type="EMBL" id="SIPC01000001">
    <property type="protein sequence ID" value="TAX71798.1"/>
    <property type="molecule type" value="Genomic_DNA"/>
</dbReference>